<feature type="binding site" evidence="8">
    <location>
        <position position="64"/>
    </location>
    <ligand>
        <name>Zn(2+)</name>
        <dbReference type="ChEBI" id="CHEBI:29105"/>
    </ligand>
</feature>
<feature type="domain" description="C2H2-type" evidence="10">
    <location>
        <begin position="439"/>
        <end position="467"/>
    </location>
</feature>
<sequence>MNSSHNNGPLIKATSCRCCGSIRSCRLFDVVYEYRGREEIYSEIMSKCFGLTLLQADDSKVCICAPCVVRLRDAHAFKEQVMKCEAEFLKTLQEITEEVENLKEQTDEERLTEILSGNATTSEELGSDIENTLDEMNTLEEENNAECKLQEVFGDDDATYEALDSDLDEEIEGLEKENEYTKSEEVLNDKFTYKELNFELPNIKTTKTRHTINGFINNDPSDKNIRVVRVNKDKIKSATKRKKRKAVKASVKLLSKKAYSPFKDRRYNKEKYLSVSNVITLIECSYVCPFQNRQNNFYCFYCKTVFTRPEELREHNLKHDPRQFRDSPSYRCITKIDIGTIDCRLCTKKIDNLEEFKQHITQAHGRIFHDVPDNFIPFRASFHNPTCLVCDKTFFQFSALYRHAVIHYGRYTCEICGKCFLDDALLYHHMKHFHTSDTHTCEYCGKRFKHKYSKKFHIDTIHENNPPVECPRCDEKFMTYNQKNKHLVEFHGESWPKFPCKLCDRVYRRPKALAEHIRRYHFQVKNHECELCGKKFYVPCKLREHLAIHNGERNYQCEHCDKAYTSVKALQAHMKIHFSDRLMCEECGHTFTQIASLRNHMNSHHSIASDEFMVE</sequence>
<reference evidence="12 13" key="1">
    <citation type="journal article" date="2019" name="Commun. Biol.">
        <title>The bagworm genome reveals a unique fibroin gene that provides high tensile strength.</title>
        <authorList>
            <person name="Kono N."/>
            <person name="Nakamura H."/>
            <person name="Ohtoshi R."/>
            <person name="Tomita M."/>
            <person name="Numata K."/>
            <person name="Arakawa K."/>
        </authorList>
    </citation>
    <scope>NUCLEOTIDE SEQUENCE [LARGE SCALE GENOMIC DNA]</scope>
</reference>
<organism evidence="12 13">
    <name type="scientific">Eumeta variegata</name>
    <name type="common">Bagworm moth</name>
    <name type="synonym">Eumeta japonica</name>
    <dbReference type="NCBI Taxonomy" id="151549"/>
    <lineage>
        <taxon>Eukaryota</taxon>
        <taxon>Metazoa</taxon>
        <taxon>Ecdysozoa</taxon>
        <taxon>Arthropoda</taxon>
        <taxon>Hexapoda</taxon>
        <taxon>Insecta</taxon>
        <taxon>Pterygota</taxon>
        <taxon>Neoptera</taxon>
        <taxon>Endopterygota</taxon>
        <taxon>Lepidoptera</taxon>
        <taxon>Glossata</taxon>
        <taxon>Ditrysia</taxon>
        <taxon>Tineoidea</taxon>
        <taxon>Psychidae</taxon>
        <taxon>Oiketicinae</taxon>
        <taxon>Eumeta</taxon>
    </lineage>
</organism>
<dbReference type="SMART" id="SM00868">
    <property type="entry name" value="zf-AD"/>
    <property type="match status" value="1"/>
</dbReference>
<keyword evidence="13" id="KW-1185">Reference proteome</keyword>
<evidence type="ECO:0000256" key="9">
    <source>
        <dbReference type="SAM" id="Coils"/>
    </source>
</evidence>
<feature type="domain" description="C2H2-type" evidence="10">
    <location>
        <begin position="527"/>
        <end position="554"/>
    </location>
</feature>
<dbReference type="InterPro" id="IPR012934">
    <property type="entry name" value="Znf_AD"/>
</dbReference>
<feature type="domain" description="ZAD" evidence="11">
    <location>
        <begin position="14"/>
        <end position="91"/>
    </location>
</feature>
<dbReference type="AlphaFoldDB" id="A0A4C1V457"/>
<feature type="binding site" evidence="8">
    <location>
        <position position="16"/>
    </location>
    <ligand>
        <name>Zn(2+)</name>
        <dbReference type="ChEBI" id="CHEBI:29105"/>
    </ligand>
</feature>
<dbReference type="Pfam" id="PF00096">
    <property type="entry name" value="zf-C2H2"/>
    <property type="match status" value="4"/>
</dbReference>
<evidence type="ECO:0000256" key="5">
    <source>
        <dbReference type="ARBA" id="ARBA00022833"/>
    </source>
</evidence>
<dbReference type="Gene3D" id="3.30.160.60">
    <property type="entry name" value="Classic Zinc Finger"/>
    <property type="match status" value="5"/>
</dbReference>
<evidence type="ECO:0000256" key="2">
    <source>
        <dbReference type="ARBA" id="ARBA00022723"/>
    </source>
</evidence>
<dbReference type="PANTHER" id="PTHR24393:SF34">
    <property type="entry name" value="PR_SET DOMAIN 13"/>
    <property type="match status" value="1"/>
</dbReference>
<evidence type="ECO:0000256" key="1">
    <source>
        <dbReference type="ARBA" id="ARBA00004123"/>
    </source>
</evidence>
<dbReference type="Gene3D" id="3.40.1800.20">
    <property type="match status" value="1"/>
</dbReference>
<dbReference type="GO" id="GO:0008270">
    <property type="term" value="F:zinc ion binding"/>
    <property type="evidence" value="ECO:0007669"/>
    <property type="project" value="UniProtKB-UniRule"/>
</dbReference>
<dbReference type="OrthoDB" id="8117402at2759"/>
<dbReference type="GO" id="GO:0001228">
    <property type="term" value="F:DNA-binding transcription activator activity, RNA polymerase II-specific"/>
    <property type="evidence" value="ECO:0007669"/>
    <property type="project" value="TreeGrafter"/>
</dbReference>
<dbReference type="GO" id="GO:0000978">
    <property type="term" value="F:RNA polymerase II cis-regulatory region sequence-specific DNA binding"/>
    <property type="evidence" value="ECO:0007669"/>
    <property type="project" value="TreeGrafter"/>
</dbReference>
<feature type="binding site" evidence="8">
    <location>
        <position position="67"/>
    </location>
    <ligand>
        <name>Zn(2+)</name>
        <dbReference type="ChEBI" id="CHEBI:29105"/>
    </ligand>
</feature>
<dbReference type="SUPFAM" id="SSF57667">
    <property type="entry name" value="beta-beta-alpha zinc fingers"/>
    <property type="match status" value="5"/>
</dbReference>
<dbReference type="FunFam" id="3.30.160.60:FF:000870">
    <property type="entry name" value="zinc finger protein 197 isoform X1"/>
    <property type="match status" value="1"/>
</dbReference>
<feature type="domain" description="C2H2-type" evidence="10">
    <location>
        <begin position="498"/>
        <end position="526"/>
    </location>
</feature>
<evidence type="ECO:0000313" key="12">
    <source>
        <dbReference type="EMBL" id="GBP33052.1"/>
    </source>
</evidence>
<dbReference type="SMART" id="SM00355">
    <property type="entry name" value="ZnF_C2H2"/>
    <property type="match status" value="10"/>
</dbReference>
<accession>A0A4C1V457</accession>
<keyword evidence="4 7" id="KW-0863">Zinc-finger</keyword>
<feature type="domain" description="C2H2-type" evidence="10">
    <location>
        <begin position="582"/>
        <end position="604"/>
    </location>
</feature>
<dbReference type="Pfam" id="PF07776">
    <property type="entry name" value="zf-AD"/>
    <property type="match status" value="1"/>
</dbReference>
<keyword evidence="9" id="KW-0175">Coiled coil</keyword>
<comment type="caution">
    <text evidence="12">The sequence shown here is derived from an EMBL/GenBank/DDBJ whole genome shotgun (WGS) entry which is preliminary data.</text>
</comment>
<keyword evidence="3" id="KW-0677">Repeat</keyword>
<evidence type="ECO:0000256" key="3">
    <source>
        <dbReference type="ARBA" id="ARBA00022737"/>
    </source>
</evidence>
<evidence type="ECO:0000259" key="11">
    <source>
        <dbReference type="PROSITE" id="PS51915"/>
    </source>
</evidence>
<keyword evidence="6" id="KW-0539">Nucleus</keyword>
<evidence type="ECO:0000256" key="8">
    <source>
        <dbReference type="PROSITE-ProRule" id="PRU01263"/>
    </source>
</evidence>
<evidence type="ECO:0000259" key="10">
    <source>
        <dbReference type="PROSITE" id="PS50157"/>
    </source>
</evidence>
<feature type="binding site" evidence="8">
    <location>
        <position position="19"/>
    </location>
    <ligand>
        <name>Zn(2+)</name>
        <dbReference type="ChEBI" id="CHEBI:29105"/>
    </ligand>
</feature>
<feature type="domain" description="C2H2-type" evidence="10">
    <location>
        <begin position="385"/>
        <end position="412"/>
    </location>
</feature>
<evidence type="ECO:0000313" key="13">
    <source>
        <dbReference type="Proteomes" id="UP000299102"/>
    </source>
</evidence>
<feature type="domain" description="C2H2-type" evidence="10">
    <location>
        <begin position="555"/>
        <end position="582"/>
    </location>
</feature>
<evidence type="ECO:0000256" key="6">
    <source>
        <dbReference type="ARBA" id="ARBA00023242"/>
    </source>
</evidence>
<dbReference type="PROSITE" id="PS00028">
    <property type="entry name" value="ZINC_FINGER_C2H2_1"/>
    <property type="match status" value="8"/>
</dbReference>
<keyword evidence="5 8" id="KW-0862">Zinc</keyword>
<evidence type="ECO:0000256" key="7">
    <source>
        <dbReference type="PROSITE-ProRule" id="PRU00042"/>
    </source>
</evidence>
<keyword evidence="2 8" id="KW-0479">Metal-binding</keyword>
<feature type="coiled-coil region" evidence="9">
    <location>
        <begin position="85"/>
        <end position="149"/>
    </location>
</feature>
<comment type="subcellular location">
    <subcellularLocation>
        <location evidence="1">Nucleus</location>
    </subcellularLocation>
</comment>
<name>A0A4C1V457_EUMVA</name>
<feature type="domain" description="C2H2-type" evidence="10">
    <location>
        <begin position="297"/>
        <end position="324"/>
    </location>
</feature>
<dbReference type="InterPro" id="IPR036236">
    <property type="entry name" value="Znf_C2H2_sf"/>
</dbReference>
<feature type="domain" description="C2H2-type" evidence="10">
    <location>
        <begin position="411"/>
        <end position="439"/>
    </location>
</feature>
<dbReference type="Proteomes" id="UP000299102">
    <property type="component" value="Unassembled WGS sequence"/>
</dbReference>
<dbReference type="STRING" id="151549.A0A4C1V457"/>
<dbReference type="InterPro" id="IPR013087">
    <property type="entry name" value="Znf_C2H2_type"/>
</dbReference>
<proteinExistence type="predicted"/>
<dbReference type="PROSITE" id="PS51915">
    <property type="entry name" value="ZAD"/>
    <property type="match status" value="1"/>
</dbReference>
<gene>
    <name evidence="12" type="primary">ZNF57</name>
    <name evidence="12" type="ORF">EVAR_18530_1</name>
</gene>
<dbReference type="GO" id="GO:0005634">
    <property type="term" value="C:nucleus"/>
    <property type="evidence" value="ECO:0007669"/>
    <property type="project" value="UniProtKB-SubCell"/>
</dbReference>
<protein>
    <submittedName>
        <fullName evidence="12">Zinc finger protein 57</fullName>
    </submittedName>
</protein>
<evidence type="ECO:0000256" key="4">
    <source>
        <dbReference type="ARBA" id="ARBA00022771"/>
    </source>
</evidence>
<dbReference type="EMBL" id="BGZK01000269">
    <property type="protein sequence ID" value="GBP33052.1"/>
    <property type="molecule type" value="Genomic_DNA"/>
</dbReference>
<dbReference type="PANTHER" id="PTHR24393">
    <property type="entry name" value="ZINC FINGER PROTEIN"/>
    <property type="match status" value="1"/>
</dbReference>
<dbReference type="PROSITE" id="PS50157">
    <property type="entry name" value="ZINC_FINGER_C2H2_2"/>
    <property type="match status" value="8"/>
</dbReference>